<sequence length="237" mass="26087">MGDFHRFITEFNVAANELDQAFAAVNDNPASLTAVHRAWERLVAVSSIGDIPLAEVPAEQIAGFTTRLQDLYVKRRRLEAAFHEAAHAVVGHILGLGIRSVSIHPNGHSVARTFFCPYDPAKDGPAPTWARRYAVMAFAGFCGSLLVKPQELSPGSIQDAKMAEEMLSEHGIDSSQEAARLNALAFQITMQAQVAVRRVATLMLHRGELERADAVMAIHGSVSPMEYEKWEARRREV</sequence>
<evidence type="ECO:0000313" key="2">
    <source>
        <dbReference type="Proteomes" id="UP000217257"/>
    </source>
</evidence>
<gene>
    <name evidence="1" type="ORF">CYFUS_005743</name>
</gene>
<organism evidence="1 2">
    <name type="scientific">Cystobacter fuscus</name>
    <dbReference type="NCBI Taxonomy" id="43"/>
    <lineage>
        <taxon>Bacteria</taxon>
        <taxon>Pseudomonadati</taxon>
        <taxon>Myxococcota</taxon>
        <taxon>Myxococcia</taxon>
        <taxon>Myxococcales</taxon>
        <taxon>Cystobacterineae</taxon>
        <taxon>Archangiaceae</taxon>
        <taxon>Cystobacter</taxon>
    </lineage>
</organism>
<dbReference type="SUPFAM" id="SSF140990">
    <property type="entry name" value="FtsH protease domain-like"/>
    <property type="match status" value="1"/>
</dbReference>
<reference evidence="1 2" key="1">
    <citation type="submission" date="2017-06" db="EMBL/GenBank/DDBJ databases">
        <title>Sequencing and comparative analysis of myxobacterial genomes.</title>
        <authorList>
            <person name="Rupp O."/>
            <person name="Goesmann A."/>
            <person name="Sogaard-Andersen L."/>
        </authorList>
    </citation>
    <scope>NUCLEOTIDE SEQUENCE [LARGE SCALE GENOMIC DNA]</scope>
    <source>
        <strain evidence="1 2">DSM 52655</strain>
    </source>
</reference>
<dbReference type="Gene3D" id="1.20.58.760">
    <property type="entry name" value="Peptidase M41"/>
    <property type="match status" value="1"/>
</dbReference>
<dbReference type="InterPro" id="IPR037219">
    <property type="entry name" value="Peptidase_M41-like"/>
</dbReference>
<name>A0A250J8R5_9BACT</name>
<dbReference type="EMBL" id="CP022098">
    <property type="protein sequence ID" value="ATB40295.1"/>
    <property type="molecule type" value="Genomic_DNA"/>
</dbReference>
<protein>
    <recommendedName>
        <fullName evidence="3">Peptidase M41 domain-containing protein</fullName>
    </recommendedName>
</protein>
<dbReference type="Proteomes" id="UP000217257">
    <property type="component" value="Chromosome"/>
</dbReference>
<evidence type="ECO:0008006" key="3">
    <source>
        <dbReference type="Google" id="ProtNLM"/>
    </source>
</evidence>
<dbReference type="GO" id="GO:0006508">
    <property type="term" value="P:proteolysis"/>
    <property type="evidence" value="ECO:0007669"/>
    <property type="project" value="InterPro"/>
</dbReference>
<dbReference type="GO" id="GO:0005524">
    <property type="term" value="F:ATP binding"/>
    <property type="evidence" value="ECO:0007669"/>
    <property type="project" value="InterPro"/>
</dbReference>
<proteinExistence type="predicted"/>
<dbReference type="GO" id="GO:0004222">
    <property type="term" value="F:metalloendopeptidase activity"/>
    <property type="evidence" value="ECO:0007669"/>
    <property type="project" value="InterPro"/>
</dbReference>
<dbReference type="AlphaFoldDB" id="A0A250J8R5"/>
<dbReference type="GO" id="GO:0004176">
    <property type="term" value="F:ATP-dependent peptidase activity"/>
    <property type="evidence" value="ECO:0007669"/>
    <property type="project" value="InterPro"/>
</dbReference>
<dbReference type="KEGG" id="cfus:CYFUS_005743"/>
<accession>A0A250J8R5</accession>
<evidence type="ECO:0000313" key="1">
    <source>
        <dbReference type="EMBL" id="ATB40295.1"/>
    </source>
</evidence>
<dbReference type="RefSeq" id="WP_095988185.1">
    <property type="nucleotide sequence ID" value="NZ_CP022098.1"/>
</dbReference>